<dbReference type="Gene3D" id="3.30.530.20">
    <property type="match status" value="1"/>
</dbReference>
<dbReference type="GO" id="GO:0004864">
    <property type="term" value="F:protein phosphatase inhibitor activity"/>
    <property type="evidence" value="ECO:0007669"/>
    <property type="project" value="InterPro"/>
</dbReference>
<dbReference type="GO" id="GO:0038023">
    <property type="term" value="F:signaling receptor activity"/>
    <property type="evidence" value="ECO:0007669"/>
    <property type="project" value="InterPro"/>
</dbReference>
<dbReference type="GO" id="GO:0005737">
    <property type="term" value="C:cytoplasm"/>
    <property type="evidence" value="ECO:0007669"/>
    <property type="project" value="TreeGrafter"/>
</dbReference>
<gene>
    <name evidence="6" type="ORF">FSB_LOCUS8020</name>
</gene>
<dbReference type="GO" id="GO:0010427">
    <property type="term" value="F:abscisic acid binding"/>
    <property type="evidence" value="ECO:0007669"/>
    <property type="project" value="InterPro"/>
</dbReference>
<dbReference type="InterPro" id="IPR024949">
    <property type="entry name" value="Bet_v_I_allergen"/>
</dbReference>
<dbReference type="CDD" id="cd07816">
    <property type="entry name" value="Bet_v1-like"/>
    <property type="match status" value="1"/>
</dbReference>
<dbReference type="InterPro" id="IPR000916">
    <property type="entry name" value="Bet_v_I/MLP"/>
</dbReference>
<evidence type="ECO:0000259" key="5">
    <source>
        <dbReference type="Pfam" id="PF00407"/>
    </source>
</evidence>
<feature type="domain" description="Bet v I/Major latex protein" evidence="5">
    <location>
        <begin position="1"/>
        <end position="155"/>
    </location>
</feature>
<evidence type="ECO:0000313" key="6">
    <source>
        <dbReference type="EMBL" id="SPC80138.1"/>
    </source>
</evidence>
<proteinExistence type="inferred from homology"/>
<organism evidence="6">
    <name type="scientific">Fagus sylvatica</name>
    <name type="common">Beechnut</name>
    <dbReference type="NCBI Taxonomy" id="28930"/>
    <lineage>
        <taxon>Eukaryota</taxon>
        <taxon>Viridiplantae</taxon>
        <taxon>Streptophyta</taxon>
        <taxon>Embryophyta</taxon>
        <taxon>Tracheophyta</taxon>
        <taxon>Spermatophyta</taxon>
        <taxon>Magnoliopsida</taxon>
        <taxon>eudicotyledons</taxon>
        <taxon>Gunneridae</taxon>
        <taxon>Pentapetalae</taxon>
        <taxon>rosids</taxon>
        <taxon>fabids</taxon>
        <taxon>Fagales</taxon>
        <taxon>Fagaceae</taxon>
        <taxon>Fagus</taxon>
    </lineage>
</organism>
<evidence type="ECO:0000256" key="2">
    <source>
        <dbReference type="ARBA" id="ARBA00022821"/>
    </source>
</evidence>
<protein>
    <recommendedName>
        <fullName evidence="5">Bet v I/Major latex protein domain-containing protein</fullName>
    </recommendedName>
</protein>
<dbReference type="AlphaFoldDB" id="A0A2N9EZ58"/>
<accession>A0A2N9EZ58</accession>
<evidence type="ECO:0000256" key="1">
    <source>
        <dbReference type="ARBA" id="ARBA00009744"/>
    </source>
</evidence>
<dbReference type="InterPro" id="IPR023393">
    <property type="entry name" value="START-like_dom_sf"/>
</dbReference>
<dbReference type="GO" id="GO:0006952">
    <property type="term" value="P:defense response"/>
    <property type="evidence" value="ECO:0007669"/>
    <property type="project" value="UniProtKB-KW"/>
</dbReference>
<dbReference type="SUPFAM" id="SSF55961">
    <property type="entry name" value="Bet v1-like"/>
    <property type="match status" value="1"/>
</dbReference>
<keyword evidence="3 4" id="KW-0568">Pathogenesis-related protein</keyword>
<dbReference type="GO" id="GO:0009738">
    <property type="term" value="P:abscisic acid-activated signaling pathway"/>
    <property type="evidence" value="ECO:0007669"/>
    <property type="project" value="InterPro"/>
</dbReference>
<dbReference type="Pfam" id="PF00407">
    <property type="entry name" value="Bet_v_1"/>
    <property type="match status" value="1"/>
</dbReference>
<comment type="similarity">
    <text evidence="1 4">Belongs to the BetVI family.</text>
</comment>
<dbReference type="InterPro" id="IPR050279">
    <property type="entry name" value="Plant_def-hormone_signal"/>
</dbReference>
<dbReference type="PANTHER" id="PTHR31213:SF55">
    <property type="entry name" value="STRESS-INDUCED PROTEIN SAM22"/>
    <property type="match status" value="1"/>
</dbReference>
<keyword evidence="2 4" id="KW-0611">Plant defense</keyword>
<sequence>MGVFTYESETTTVITSARLFKAFVLDADNLIPKVAPQAIKSSEIIEGNGGPGTIKKITFGEGYQFNYVKHRIDEIDNANFTYAYTLIEGDAISETLEKIAYEIKLVASPDGGSILKSTSKYHTKGDHEIKEDQIKAGKEKAGGLFKAVEGYLLANPDAYN</sequence>
<evidence type="ECO:0000256" key="4">
    <source>
        <dbReference type="RuleBase" id="RU000409"/>
    </source>
</evidence>
<dbReference type="GO" id="GO:0005634">
    <property type="term" value="C:nucleus"/>
    <property type="evidence" value="ECO:0007669"/>
    <property type="project" value="TreeGrafter"/>
</dbReference>
<dbReference type="EMBL" id="OIVN01000435">
    <property type="protein sequence ID" value="SPC80138.1"/>
    <property type="molecule type" value="Genomic_DNA"/>
</dbReference>
<reference evidence="6" key="1">
    <citation type="submission" date="2018-02" db="EMBL/GenBank/DDBJ databases">
        <authorList>
            <person name="Cohen D.B."/>
            <person name="Kent A.D."/>
        </authorList>
    </citation>
    <scope>NUCLEOTIDE SEQUENCE</scope>
</reference>
<dbReference type="PROSITE" id="PS00451">
    <property type="entry name" value="PATHOGENESIS_BETVI"/>
    <property type="match status" value="1"/>
</dbReference>
<dbReference type="PANTHER" id="PTHR31213">
    <property type="entry name" value="OS08G0374000 PROTEIN-RELATED"/>
    <property type="match status" value="1"/>
</dbReference>
<dbReference type="FunFam" id="3.30.530.20:FF:000007">
    <property type="entry name" value="Major pollen allergen Bet v 1-A"/>
    <property type="match status" value="1"/>
</dbReference>
<dbReference type="PRINTS" id="PR00634">
    <property type="entry name" value="BETALLERGEN"/>
</dbReference>
<name>A0A2N9EZ58_FAGSY</name>
<evidence type="ECO:0000256" key="3">
    <source>
        <dbReference type="ARBA" id="ARBA00023265"/>
    </source>
</evidence>